<dbReference type="EMBL" id="KI275197">
    <property type="protein sequence ID" value="ESA22907.1"/>
    <property type="molecule type" value="Genomic_DNA"/>
</dbReference>
<protein>
    <submittedName>
        <fullName evidence="1">Uncharacterized protein</fullName>
    </submittedName>
</protein>
<organism evidence="1">
    <name type="scientific">Rhizophagus irregularis (strain DAOM 181602 / DAOM 197198 / MUCL 43194)</name>
    <name type="common">Arbuscular mycorrhizal fungus</name>
    <name type="synonym">Glomus intraradices</name>
    <dbReference type="NCBI Taxonomy" id="747089"/>
    <lineage>
        <taxon>Eukaryota</taxon>
        <taxon>Fungi</taxon>
        <taxon>Fungi incertae sedis</taxon>
        <taxon>Mucoromycota</taxon>
        <taxon>Glomeromycotina</taxon>
        <taxon>Glomeromycetes</taxon>
        <taxon>Glomerales</taxon>
        <taxon>Glomeraceae</taxon>
        <taxon>Rhizophagus</taxon>
    </lineage>
</organism>
<gene>
    <name evidence="1" type="ORF">GLOINDRAFT_342420</name>
</gene>
<dbReference type="HOGENOM" id="CLU_2874016_0_0_1"/>
<dbReference type="AlphaFoldDB" id="U9UT57"/>
<feature type="non-terminal residue" evidence="1">
    <location>
        <position position="64"/>
    </location>
</feature>
<reference evidence="1" key="1">
    <citation type="submission" date="2013-07" db="EMBL/GenBank/DDBJ databases">
        <title>The genome of an arbuscular mycorrhizal fungus provides insights into the evolution of the oldest plant symbiosis.</title>
        <authorList>
            <consortium name="DOE Joint Genome Institute"/>
            <person name="Tisserant E."/>
            <person name="Malbreil M."/>
            <person name="Kuo A."/>
            <person name="Kohler A."/>
            <person name="Symeonidi A."/>
            <person name="Balestrini R."/>
            <person name="Charron P."/>
            <person name="Duensing N."/>
            <person name="Frei-dit-Frey N."/>
            <person name="Gianinazzi-Pearson V."/>
            <person name="Gilbert B."/>
            <person name="Handa Y."/>
            <person name="Hijri M."/>
            <person name="Kaul R."/>
            <person name="Kawaguchi M."/>
            <person name="Krajinski F."/>
            <person name="Lammers P."/>
            <person name="Lapierre D."/>
            <person name="Masclaux F.G."/>
            <person name="Murat C."/>
            <person name="Morin E."/>
            <person name="Ndikumana S."/>
            <person name="Pagni M."/>
            <person name="Petitpierre D."/>
            <person name="Requena N."/>
            <person name="Rosikiewicz P."/>
            <person name="Riley R."/>
            <person name="Saito K."/>
            <person name="San Clemente H."/>
            <person name="Shapiro H."/>
            <person name="van Tuinen D."/>
            <person name="Becard G."/>
            <person name="Bonfante P."/>
            <person name="Paszkowski U."/>
            <person name="Shachar-Hill Y."/>
            <person name="Young J.P."/>
            <person name="Sanders I.R."/>
            <person name="Henrissat B."/>
            <person name="Rensing S.A."/>
            <person name="Grigoriev I.V."/>
            <person name="Corradi N."/>
            <person name="Roux C."/>
            <person name="Martin F."/>
        </authorList>
    </citation>
    <scope>NUCLEOTIDE SEQUENCE</scope>
    <source>
        <strain evidence="1">DAOM 197198</strain>
    </source>
</reference>
<name>U9UT57_RHIID</name>
<proteinExistence type="predicted"/>
<evidence type="ECO:0000313" key="1">
    <source>
        <dbReference type="EMBL" id="ESA22907.1"/>
    </source>
</evidence>
<sequence length="64" mass="7238">MLSKKHTTADTTLPTTTQQNFTNITPLTLLAQQGYLTHKKKLTLIRFVLKRVRSVSLENKVIGV</sequence>
<accession>U9UT57</accession>